<reference evidence="11" key="1">
    <citation type="journal article" date="2021" name="Nat. Commun.">
        <title>Genetic determinants of endophytism in the Arabidopsis root mycobiome.</title>
        <authorList>
            <person name="Mesny F."/>
            <person name="Miyauchi S."/>
            <person name="Thiergart T."/>
            <person name="Pickel B."/>
            <person name="Atanasova L."/>
            <person name="Karlsson M."/>
            <person name="Huettel B."/>
            <person name="Barry K.W."/>
            <person name="Haridas S."/>
            <person name="Chen C."/>
            <person name="Bauer D."/>
            <person name="Andreopoulos W."/>
            <person name="Pangilinan J."/>
            <person name="LaButti K."/>
            <person name="Riley R."/>
            <person name="Lipzen A."/>
            <person name="Clum A."/>
            <person name="Drula E."/>
            <person name="Henrissat B."/>
            <person name="Kohler A."/>
            <person name="Grigoriev I.V."/>
            <person name="Martin F.M."/>
            <person name="Hacquard S."/>
        </authorList>
    </citation>
    <scope>NUCLEOTIDE SEQUENCE</scope>
    <source>
        <strain evidence="11">MPI-CAGE-AT-0016</strain>
    </source>
</reference>
<evidence type="ECO:0000256" key="6">
    <source>
        <dbReference type="ARBA" id="ARBA00022968"/>
    </source>
</evidence>
<comment type="subcellular location">
    <subcellularLocation>
        <location evidence="1 10">Golgi apparatus membrane</location>
        <topology evidence="1 10">Single-pass type II membrane protein</topology>
    </subcellularLocation>
</comment>
<evidence type="ECO:0000256" key="5">
    <source>
        <dbReference type="ARBA" id="ARBA00022692"/>
    </source>
</evidence>
<evidence type="ECO:0000256" key="4">
    <source>
        <dbReference type="ARBA" id="ARBA00022679"/>
    </source>
</evidence>
<evidence type="ECO:0000256" key="3">
    <source>
        <dbReference type="ARBA" id="ARBA00022676"/>
    </source>
</evidence>
<keyword evidence="8 10" id="KW-0333">Golgi apparatus</keyword>
<accession>A0A8K0X7F9</accession>
<evidence type="ECO:0000256" key="2">
    <source>
        <dbReference type="ARBA" id="ARBA00008661"/>
    </source>
</evidence>
<dbReference type="EC" id="2.4.1.-" evidence="10"/>
<name>A0A8K0X7F9_9PEZI</name>
<keyword evidence="9 10" id="KW-0472">Membrane</keyword>
<gene>
    <name evidence="11" type="ORF">B0T11DRAFT_276150</name>
</gene>
<comment type="similarity">
    <text evidence="2 10">Belongs to the glycosyltransferase 31 family.</text>
</comment>
<dbReference type="PANTHER" id="PTHR11214">
    <property type="entry name" value="BETA-1,3-N-ACETYLGLUCOSAMINYLTRANSFERASE"/>
    <property type="match status" value="1"/>
</dbReference>
<dbReference type="EMBL" id="JAGPXD010000002">
    <property type="protein sequence ID" value="KAH7367906.1"/>
    <property type="molecule type" value="Genomic_DNA"/>
</dbReference>
<dbReference type="OrthoDB" id="2139606at2759"/>
<evidence type="ECO:0000256" key="10">
    <source>
        <dbReference type="RuleBase" id="RU363063"/>
    </source>
</evidence>
<sequence>MKSSLILLPLPWTTRNIMIMEKPTWRPCLPTWVGSSRGSARKSYYLFLRFLFCVFVIIIVYITFPFTTPIHHTPYIPPSNDYQIHGKSVSDEAERHETLYPLHPFPPTPMVLTEEASNNTNRPPWLAAIISSAFEPERRMLIRTTWIHKFQDVVPFDARFVVSNPGPQWVEILQAENRTFGDLIVLDHLQEDDFTANTIKTIELFRYLINHGFHYEFVSKLDTDLFLNARRFWDVYLRPRLTADNKANITRTGIGELYYHNDLVFLHGSMYTYTWDIIEELVQLQDRFRVVTCEDVLAPILLLKARRMVNIVNFLGSEKFDYLELDSRGDGTPWARQATHPNATEHALYGDNPIAVHDLKKNERYLKIADAFDKDGIKPMPPGSDLQWASPWMLWVDFWHALGGTTYLTPRVKRIPDYFYSQSSDGDWIVDGIWNLGKTKEGHQERDA</sequence>
<dbReference type="Proteomes" id="UP000813385">
    <property type="component" value="Unassembled WGS sequence"/>
</dbReference>
<keyword evidence="12" id="KW-1185">Reference proteome</keyword>
<evidence type="ECO:0000313" key="12">
    <source>
        <dbReference type="Proteomes" id="UP000813385"/>
    </source>
</evidence>
<dbReference type="AlphaFoldDB" id="A0A8K0X7F9"/>
<dbReference type="Pfam" id="PF01762">
    <property type="entry name" value="Galactosyl_T"/>
    <property type="match status" value="1"/>
</dbReference>
<feature type="transmembrane region" description="Helical" evidence="10">
    <location>
        <begin position="44"/>
        <end position="64"/>
    </location>
</feature>
<keyword evidence="7 10" id="KW-1133">Transmembrane helix</keyword>
<evidence type="ECO:0000256" key="7">
    <source>
        <dbReference type="ARBA" id="ARBA00022989"/>
    </source>
</evidence>
<keyword evidence="5 10" id="KW-0812">Transmembrane</keyword>
<organism evidence="11 12">
    <name type="scientific">Plectosphaerella cucumerina</name>
    <dbReference type="NCBI Taxonomy" id="40658"/>
    <lineage>
        <taxon>Eukaryota</taxon>
        <taxon>Fungi</taxon>
        <taxon>Dikarya</taxon>
        <taxon>Ascomycota</taxon>
        <taxon>Pezizomycotina</taxon>
        <taxon>Sordariomycetes</taxon>
        <taxon>Hypocreomycetidae</taxon>
        <taxon>Glomerellales</taxon>
        <taxon>Plectosphaerellaceae</taxon>
        <taxon>Plectosphaerella</taxon>
    </lineage>
</organism>
<dbReference type="GO" id="GO:0016758">
    <property type="term" value="F:hexosyltransferase activity"/>
    <property type="evidence" value="ECO:0007669"/>
    <property type="project" value="InterPro"/>
</dbReference>
<evidence type="ECO:0000256" key="9">
    <source>
        <dbReference type="ARBA" id="ARBA00023136"/>
    </source>
</evidence>
<comment type="caution">
    <text evidence="11">The sequence shown here is derived from an EMBL/GenBank/DDBJ whole genome shotgun (WGS) entry which is preliminary data.</text>
</comment>
<keyword evidence="3 10" id="KW-0328">Glycosyltransferase</keyword>
<evidence type="ECO:0000256" key="1">
    <source>
        <dbReference type="ARBA" id="ARBA00004323"/>
    </source>
</evidence>
<protein>
    <recommendedName>
        <fullName evidence="10">Hexosyltransferase</fullName>
        <ecNumber evidence="10">2.4.1.-</ecNumber>
    </recommendedName>
</protein>
<proteinExistence type="inferred from homology"/>
<dbReference type="InterPro" id="IPR002659">
    <property type="entry name" value="Glyco_trans_31"/>
</dbReference>
<keyword evidence="4" id="KW-0808">Transferase</keyword>
<dbReference type="GO" id="GO:0000139">
    <property type="term" value="C:Golgi membrane"/>
    <property type="evidence" value="ECO:0007669"/>
    <property type="project" value="UniProtKB-SubCell"/>
</dbReference>
<evidence type="ECO:0000313" key="11">
    <source>
        <dbReference type="EMBL" id="KAH7367906.1"/>
    </source>
</evidence>
<evidence type="ECO:0000256" key="8">
    <source>
        <dbReference type="ARBA" id="ARBA00023034"/>
    </source>
</evidence>
<keyword evidence="6 10" id="KW-0735">Signal-anchor</keyword>